<dbReference type="Gene3D" id="2.40.128.340">
    <property type="match status" value="1"/>
</dbReference>
<sequence>MRRRTLAAIGSVAAGAVAAGSAVALTLADDLHVTAARVTGATARVTDATARRPAGPGDFNGDGRRDLVLPNPDERDADHHHGRVVIVPGSPRGPVAGRRDVVTRGRAGLPVQEVEHFGDHEAGADFDGDGYADLALTDDAGSSSTIMVLYGGPQGLTGRHVLLPGSPRGVMAIVAADFDGDGRPDLVTVDSVSSKDHYLYFRRYSNFGASPVKPTATRITRSVGDEEWVKAAAADFDGDGKADLALTFTSTMAGKKVRKTGFGEVRYGGAKGFGAPRRFGTWADRPMAAGDINGDGRADLVVRRYRPGKVGQVSVLYGGKAGLGEPVTFSKDTPGVPGTGAAADRFGESIAVGDLNGDGLADVAVGAPGTKIGTTVKAGAVTVLFGTHKGLTAKGSRSVNLSLTGSPARPQKNAMFGGPVVIQDLNGDGKGDLVVGEYDRAYPGRPVPFGAVYSYPGSGGGPLVKGAVMITPSALKVPHFWRIAEQIMP</sequence>
<dbReference type="OrthoDB" id="877328at2"/>
<keyword evidence="2" id="KW-0677">Repeat</keyword>
<dbReference type="AlphaFoldDB" id="A0A3M2LQL1"/>
<dbReference type="RefSeq" id="WP_122197557.1">
    <property type="nucleotide sequence ID" value="NZ_JBHSKC010000007.1"/>
</dbReference>
<dbReference type="Proteomes" id="UP000282674">
    <property type="component" value="Unassembled WGS sequence"/>
</dbReference>
<dbReference type="InterPro" id="IPR013517">
    <property type="entry name" value="FG-GAP"/>
</dbReference>
<evidence type="ECO:0000256" key="1">
    <source>
        <dbReference type="ARBA" id="ARBA00022729"/>
    </source>
</evidence>
<dbReference type="Pfam" id="PF13517">
    <property type="entry name" value="FG-GAP_3"/>
    <property type="match status" value="1"/>
</dbReference>
<feature type="region of interest" description="Disordered" evidence="4">
    <location>
        <begin position="48"/>
        <end position="98"/>
    </location>
</feature>
<dbReference type="PROSITE" id="PS51470">
    <property type="entry name" value="FG_GAP"/>
    <property type="match status" value="2"/>
</dbReference>
<keyword evidence="1 5" id="KW-0732">Signal</keyword>
<feature type="compositionally biased region" description="Basic and acidic residues" evidence="4">
    <location>
        <begin position="61"/>
        <end position="79"/>
    </location>
</feature>
<proteinExistence type="predicted"/>
<dbReference type="InterPro" id="IPR013519">
    <property type="entry name" value="Int_alpha_beta-p"/>
</dbReference>
<protein>
    <recommendedName>
        <fullName evidence="8">VCBS repeat-containing protein</fullName>
    </recommendedName>
</protein>
<evidence type="ECO:0000313" key="7">
    <source>
        <dbReference type="Proteomes" id="UP000282674"/>
    </source>
</evidence>
<evidence type="ECO:0008006" key="8">
    <source>
        <dbReference type="Google" id="ProtNLM"/>
    </source>
</evidence>
<dbReference type="PANTHER" id="PTHR46580">
    <property type="entry name" value="SENSOR KINASE-RELATED"/>
    <property type="match status" value="1"/>
</dbReference>
<gene>
    <name evidence="6" type="ORF">EBO15_28600</name>
</gene>
<dbReference type="InterPro" id="IPR028994">
    <property type="entry name" value="Integrin_alpha_N"/>
</dbReference>
<comment type="caution">
    <text evidence="6">The sequence shown here is derived from an EMBL/GenBank/DDBJ whole genome shotgun (WGS) entry which is preliminary data.</text>
</comment>
<evidence type="ECO:0000256" key="3">
    <source>
        <dbReference type="ARBA" id="ARBA00023180"/>
    </source>
</evidence>
<evidence type="ECO:0000256" key="2">
    <source>
        <dbReference type="ARBA" id="ARBA00022737"/>
    </source>
</evidence>
<feature type="signal peptide" evidence="5">
    <location>
        <begin position="1"/>
        <end position="24"/>
    </location>
</feature>
<dbReference type="SUPFAM" id="SSF69318">
    <property type="entry name" value="Integrin alpha N-terminal domain"/>
    <property type="match status" value="1"/>
</dbReference>
<accession>A0A3M2LQL1</accession>
<dbReference type="EMBL" id="RFFG01000062">
    <property type="protein sequence ID" value="RMI39774.1"/>
    <property type="molecule type" value="Genomic_DNA"/>
</dbReference>
<evidence type="ECO:0000256" key="5">
    <source>
        <dbReference type="SAM" id="SignalP"/>
    </source>
</evidence>
<dbReference type="SMART" id="SM00191">
    <property type="entry name" value="Int_alpha"/>
    <property type="match status" value="4"/>
</dbReference>
<feature type="chain" id="PRO_5018187323" description="VCBS repeat-containing protein" evidence="5">
    <location>
        <begin position="25"/>
        <end position="489"/>
    </location>
</feature>
<organism evidence="6 7">
    <name type="scientific">Actinomadura harenae</name>
    <dbReference type="NCBI Taxonomy" id="2483351"/>
    <lineage>
        <taxon>Bacteria</taxon>
        <taxon>Bacillati</taxon>
        <taxon>Actinomycetota</taxon>
        <taxon>Actinomycetes</taxon>
        <taxon>Streptosporangiales</taxon>
        <taxon>Thermomonosporaceae</taxon>
        <taxon>Actinomadura</taxon>
    </lineage>
</organism>
<keyword evidence="7" id="KW-1185">Reference proteome</keyword>
<reference evidence="6 7" key="1">
    <citation type="submission" date="2018-10" db="EMBL/GenBank/DDBJ databases">
        <title>Isolation from soil.</title>
        <authorList>
            <person name="Hu J."/>
        </authorList>
    </citation>
    <scope>NUCLEOTIDE SEQUENCE [LARGE SCALE GENOMIC DNA]</scope>
    <source>
        <strain evidence="6 7">NEAU-Ht49</strain>
    </source>
</reference>
<dbReference type="Gene3D" id="2.130.10.130">
    <property type="entry name" value="Integrin alpha, N-terminal"/>
    <property type="match status" value="3"/>
</dbReference>
<name>A0A3M2LQL1_9ACTN</name>
<keyword evidence="3" id="KW-0325">Glycoprotein</keyword>
<dbReference type="Pfam" id="PF01839">
    <property type="entry name" value="FG-GAP"/>
    <property type="match status" value="3"/>
</dbReference>
<evidence type="ECO:0000313" key="6">
    <source>
        <dbReference type="EMBL" id="RMI39774.1"/>
    </source>
</evidence>
<evidence type="ECO:0000256" key="4">
    <source>
        <dbReference type="SAM" id="MobiDB-lite"/>
    </source>
</evidence>